<feature type="domain" description="Transglutaminase-like" evidence="3">
    <location>
        <begin position="534"/>
        <end position="607"/>
    </location>
</feature>
<dbReference type="InterPro" id="IPR002931">
    <property type="entry name" value="Transglutaminase-like"/>
</dbReference>
<dbReference type="AlphaFoldDB" id="A0A518G3Q5"/>
<feature type="transmembrane region" description="Helical" evidence="2">
    <location>
        <begin position="177"/>
        <end position="195"/>
    </location>
</feature>
<evidence type="ECO:0000256" key="2">
    <source>
        <dbReference type="SAM" id="Phobius"/>
    </source>
</evidence>
<evidence type="ECO:0000259" key="3">
    <source>
        <dbReference type="SMART" id="SM00460"/>
    </source>
</evidence>
<protein>
    <submittedName>
        <fullName evidence="4">Transglutaminase-like superfamily protein</fullName>
    </submittedName>
</protein>
<dbReference type="SMART" id="SM00460">
    <property type="entry name" value="TGc"/>
    <property type="match status" value="1"/>
</dbReference>
<feature type="transmembrane region" description="Helical" evidence="2">
    <location>
        <begin position="59"/>
        <end position="77"/>
    </location>
</feature>
<dbReference type="InterPro" id="IPR052901">
    <property type="entry name" value="Bact_TGase-like"/>
</dbReference>
<evidence type="ECO:0000256" key="1">
    <source>
        <dbReference type="SAM" id="MobiDB-lite"/>
    </source>
</evidence>
<dbReference type="Gene3D" id="3.10.620.30">
    <property type="match status" value="1"/>
</dbReference>
<feature type="compositionally biased region" description="Polar residues" evidence="1">
    <location>
        <begin position="276"/>
        <end position="286"/>
    </location>
</feature>
<feature type="transmembrane region" description="Helical" evidence="2">
    <location>
        <begin position="89"/>
        <end position="108"/>
    </location>
</feature>
<organism evidence="4 5">
    <name type="scientific">Aureliella helgolandensis</name>
    <dbReference type="NCBI Taxonomy" id="2527968"/>
    <lineage>
        <taxon>Bacteria</taxon>
        <taxon>Pseudomonadati</taxon>
        <taxon>Planctomycetota</taxon>
        <taxon>Planctomycetia</taxon>
        <taxon>Pirellulales</taxon>
        <taxon>Pirellulaceae</taxon>
        <taxon>Aureliella</taxon>
    </lineage>
</organism>
<reference evidence="4 5" key="1">
    <citation type="submission" date="2019-02" db="EMBL/GenBank/DDBJ databases">
        <title>Deep-cultivation of Planctomycetes and their phenomic and genomic characterization uncovers novel biology.</title>
        <authorList>
            <person name="Wiegand S."/>
            <person name="Jogler M."/>
            <person name="Boedeker C."/>
            <person name="Pinto D."/>
            <person name="Vollmers J."/>
            <person name="Rivas-Marin E."/>
            <person name="Kohn T."/>
            <person name="Peeters S.H."/>
            <person name="Heuer A."/>
            <person name="Rast P."/>
            <person name="Oberbeckmann S."/>
            <person name="Bunk B."/>
            <person name="Jeske O."/>
            <person name="Meyerdierks A."/>
            <person name="Storesund J.E."/>
            <person name="Kallscheuer N."/>
            <person name="Luecker S."/>
            <person name="Lage O.M."/>
            <person name="Pohl T."/>
            <person name="Merkel B.J."/>
            <person name="Hornburger P."/>
            <person name="Mueller R.-W."/>
            <person name="Bruemmer F."/>
            <person name="Labrenz M."/>
            <person name="Spormann A.M."/>
            <person name="Op den Camp H."/>
            <person name="Overmann J."/>
            <person name="Amann R."/>
            <person name="Jetten M.S.M."/>
            <person name="Mascher T."/>
            <person name="Medema M.H."/>
            <person name="Devos D.P."/>
            <person name="Kaster A.-K."/>
            <person name="Ovreas L."/>
            <person name="Rohde M."/>
            <person name="Galperin M.Y."/>
            <person name="Jogler C."/>
        </authorList>
    </citation>
    <scope>NUCLEOTIDE SEQUENCE [LARGE SCALE GENOMIC DNA]</scope>
    <source>
        <strain evidence="4 5">Q31a</strain>
    </source>
</reference>
<feature type="transmembrane region" description="Helical" evidence="2">
    <location>
        <begin position="19"/>
        <end position="39"/>
    </location>
</feature>
<feature type="transmembrane region" description="Helical" evidence="2">
    <location>
        <begin position="138"/>
        <end position="156"/>
    </location>
</feature>
<feature type="transmembrane region" description="Helical" evidence="2">
    <location>
        <begin position="115"/>
        <end position="132"/>
    </location>
</feature>
<dbReference type="Pfam" id="PF01841">
    <property type="entry name" value="Transglut_core"/>
    <property type="match status" value="1"/>
</dbReference>
<proteinExistence type="predicted"/>
<dbReference type="KEGG" id="ahel:Q31a_14980"/>
<dbReference type="Proteomes" id="UP000318017">
    <property type="component" value="Chromosome"/>
</dbReference>
<keyword evidence="2" id="KW-0812">Transmembrane</keyword>
<evidence type="ECO:0000313" key="5">
    <source>
        <dbReference type="Proteomes" id="UP000318017"/>
    </source>
</evidence>
<gene>
    <name evidence="4" type="ORF">Q31a_14980</name>
</gene>
<dbReference type="SUPFAM" id="SSF54001">
    <property type="entry name" value="Cysteine proteinases"/>
    <property type="match status" value="1"/>
</dbReference>
<name>A0A518G3Q5_9BACT</name>
<dbReference type="PANTHER" id="PTHR42736">
    <property type="entry name" value="PROTEIN-GLUTAMINE GAMMA-GLUTAMYLTRANSFERASE"/>
    <property type="match status" value="1"/>
</dbReference>
<dbReference type="PANTHER" id="PTHR42736:SF1">
    <property type="entry name" value="PROTEIN-GLUTAMINE GAMMA-GLUTAMYLTRANSFERASE"/>
    <property type="match status" value="1"/>
</dbReference>
<keyword evidence="2" id="KW-1133">Transmembrane helix</keyword>
<dbReference type="InterPro" id="IPR038765">
    <property type="entry name" value="Papain-like_cys_pep_sf"/>
</dbReference>
<dbReference type="EMBL" id="CP036298">
    <property type="protein sequence ID" value="QDV23200.1"/>
    <property type="molecule type" value="Genomic_DNA"/>
</dbReference>
<keyword evidence="2" id="KW-0472">Membrane</keyword>
<evidence type="ECO:0000313" key="4">
    <source>
        <dbReference type="EMBL" id="QDV23200.1"/>
    </source>
</evidence>
<keyword evidence="5" id="KW-1185">Reference proteome</keyword>
<sequence length="761" mass="84298">MACVALVTLVQRRANYDSVLFMAWEAILCAGVILAAGCCHRLRTSLGQLPLRQGLEQRLNVATVILLLVAFASPWAINFLAKRCGVGNGSEIVMLGTLGWAGLSSALLGTRSRTVSLSVVCSGFVALFATLISDVASATWFAYAWVALCMWWLVGNHWEGLESRSAEHIDRSVGLRWTYLALVLVVFVGSTLAIGHRVPVWQRLRAELMPTSGGTTGKDSAARSGVGNGDALIAAKNHATSFGAVETDMFLDSEKPSLFDVFSDEFGEPKPKESVEQAQALSPQDVQSDEGKFSEANRSSSASEFGIERKPTERKALPEDLVSNALFFWQGGAHAHLAVERFHHFDGVTWTGAPITRAEASRAAKPGAIEVEQQSWFFAPGNKFASSLSPFRGAVAEAAKFTRYGSPIIPSRCGTKLWSIDQISRADFFHYDASDCLSMPGRERVPDYTMVRFVNGEIDLEKMEQLLQHCSPGKEHVGGAKTCQEELAELAHSYADETSRGWEQVRSVVEGLRREFRHRQGNVDTKHQTALEQFLQVRSGPSYLFATVAALMLEHLGYETRLVTGFYINPKHYVKADNEYAVQGSDVHVWLEINAGHGYWIPLEPTPGYRAPRTTASIWYQAMQARWEIAGCCLVASISLSILYLLRAWIFDLLCWCCAPALVVLSDRRRVRWTAWILDVRLSLLGRKRPRGAVLRKHLSASLNLPECQSNKVRTVLEASDCLLFGNRSSLSAEQRTSILELWRELTVAKLRKLRIVESPS</sequence>
<feature type="region of interest" description="Disordered" evidence="1">
    <location>
        <begin position="267"/>
        <end position="311"/>
    </location>
</feature>
<accession>A0A518G3Q5</accession>